<name>A0LKK9_SYNFM</name>
<feature type="region of interest" description="Disordered" evidence="7">
    <location>
        <begin position="384"/>
        <end position="403"/>
    </location>
</feature>
<dbReference type="InterPro" id="IPR036852">
    <property type="entry name" value="Peptidase_S8/S53_dom_sf"/>
</dbReference>
<proteinExistence type="inferred from homology"/>
<dbReference type="PANTHER" id="PTHR43399:SF4">
    <property type="entry name" value="CELL WALL-ASSOCIATED PROTEASE"/>
    <property type="match status" value="1"/>
</dbReference>
<dbReference type="EMBL" id="CP000478">
    <property type="protein sequence ID" value="ABK17961.1"/>
    <property type="molecule type" value="Genomic_DNA"/>
</dbReference>
<dbReference type="PROSITE" id="PS51892">
    <property type="entry name" value="SUBTILASE"/>
    <property type="match status" value="1"/>
</dbReference>
<keyword evidence="4 6" id="KW-0720">Serine protease</keyword>
<feature type="active site" description="Charge relay system" evidence="5 6">
    <location>
        <position position="243"/>
    </location>
</feature>
<keyword evidence="2 6" id="KW-0645">Protease</keyword>
<sequence length="589" mass="61942" precursor="true">MWRALKRLALISAVTVFAAVWAGTGRPGATVFIERPAKVDRLVMRKASEGKTEFLVFLAEQADLSGAGDLADKAQKGLYVVRALTAAAERAQGPVIEALQSLGADFRPFWIANMIWVRGGAEVVNAMAARPDVARVHANPSVRLQQPFPSAAGAAPQSPAAVQWNIARVNAPAVWDAGFTGQGAVVAGQDTGYQWDHPALKRQYRGWNGTSADHDYNWHDAVHSGGDGTCPADSPVPCDDYGHGTHTMGTMVGDDGDADRIGMAPGARWIGCRNMDNGMGTPATYAECFQWFIAPTRMDGSDADPAMAPDVINNSWSCTPGEGCEDPNVLLTVVNNVRAAGILTVQSAGNAGAPCETVMDPAAIYRASFTVGATDRSDVIATFSSRGPVTSDGSNRRKPDISAPGVSIRSSFKGGGYSIMSGTSMAAPHVAGLAALLVSANSRLSGQVDLLERIAERTALHLVTSQGCGDDGPTDVPNNVYGWGRIDAYAAYRRAISTGTLQVTLEPSQAVAAGGRWRVDGGPWKVDGQQVSGLAAGGHTVELKIVAGWKTPVVLTAVVEPGRTTRLSAVYSRPNPASWLPLLLRDGSR</sequence>
<dbReference type="HOGENOM" id="CLU_011263_7_3_7"/>
<comment type="similarity">
    <text evidence="1 6">Belongs to the peptidase S8 family.</text>
</comment>
<feature type="domain" description="Peptidase S8/S53" evidence="8">
    <location>
        <begin position="181"/>
        <end position="484"/>
    </location>
</feature>
<gene>
    <name evidence="9" type="ordered locus">Sfum_2279</name>
</gene>
<evidence type="ECO:0000256" key="6">
    <source>
        <dbReference type="PROSITE-ProRule" id="PRU01240"/>
    </source>
</evidence>
<dbReference type="OrthoDB" id="5395460at2"/>
<keyword evidence="10" id="KW-1185">Reference proteome</keyword>
<dbReference type="PRINTS" id="PR00723">
    <property type="entry name" value="SUBTILISIN"/>
</dbReference>
<dbReference type="AlphaFoldDB" id="A0LKK9"/>
<reference evidence="9 10" key="1">
    <citation type="submission" date="2006-10" db="EMBL/GenBank/DDBJ databases">
        <title>Complete sequence of Syntrophobacter fumaroxidans MPOB.</title>
        <authorList>
            <consortium name="US DOE Joint Genome Institute"/>
            <person name="Copeland A."/>
            <person name="Lucas S."/>
            <person name="Lapidus A."/>
            <person name="Barry K."/>
            <person name="Detter J.C."/>
            <person name="Glavina del Rio T."/>
            <person name="Hammon N."/>
            <person name="Israni S."/>
            <person name="Pitluck S."/>
            <person name="Goltsman E.G."/>
            <person name="Martinez M."/>
            <person name="Schmutz J."/>
            <person name="Larimer F."/>
            <person name="Land M."/>
            <person name="Hauser L."/>
            <person name="Kyrpides N."/>
            <person name="Kim E."/>
            <person name="Boone D.R."/>
            <person name="Brockman F."/>
            <person name="Culley D."/>
            <person name="Ferry J."/>
            <person name="Gunsalus R."/>
            <person name="McInerney M.J."/>
            <person name="Morrison M."/>
            <person name="Plugge C."/>
            <person name="Rohlin L."/>
            <person name="Scholten J."/>
            <person name="Sieber J."/>
            <person name="Stams A.J.M."/>
            <person name="Worm P."/>
            <person name="Henstra A.M."/>
            <person name="Richardson P."/>
        </authorList>
    </citation>
    <scope>NUCLEOTIDE SEQUENCE [LARGE SCALE GENOMIC DNA]</scope>
    <source>
        <strain evidence="10">DSM 10017 / MPOB</strain>
    </source>
</reference>
<keyword evidence="3 6" id="KW-0378">Hydrolase</keyword>
<feature type="compositionally biased region" description="Polar residues" evidence="7">
    <location>
        <begin position="384"/>
        <end position="393"/>
    </location>
</feature>
<dbReference type="KEGG" id="sfu:Sfum_2279"/>
<dbReference type="GO" id="GO:0006508">
    <property type="term" value="P:proteolysis"/>
    <property type="evidence" value="ECO:0007669"/>
    <property type="project" value="UniProtKB-KW"/>
</dbReference>
<dbReference type="PANTHER" id="PTHR43399">
    <property type="entry name" value="SUBTILISIN-RELATED"/>
    <property type="match status" value="1"/>
</dbReference>
<organism evidence="9 10">
    <name type="scientific">Syntrophobacter fumaroxidans (strain DSM 10017 / MPOB)</name>
    <dbReference type="NCBI Taxonomy" id="335543"/>
    <lineage>
        <taxon>Bacteria</taxon>
        <taxon>Pseudomonadati</taxon>
        <taxon>Thermodesulfobacteriota</taxon>
        <taxon>Syntrophobacteria</taxon>
        <taxon>Syntrophobacterales</taxon>
        <taxon>Syntrophobacteraceae</taxon>
        <taxon>Syntrophobacter</taxon>
    </lineage>
</organism>
<dbReference type="InterPro" id="IPR000209">
    <property type="entry name" value="Peptidase_S8/S53_dom"/>
</dbReference>
<dbReference type="InterPro" id="IPR023828">
    <property type="entry name" value="Peptidase_S8_Ser-AS"/>
</dbReference>
<evidence type="ECO:0000256" key="3">
    <source>
        <dbReference type="ARBA" id="ARBA00022801"/>
    </source>
</evidence>
<evidence type="ECO:0000256" key="2">
    <source>
        <dbReference type="ARBA" id="ARBA00022670"/>
    </source>
</evidence>
<dbReference type="Pfam" id="PF00082">
    <property type="entry name" value="Peptidase_S8"/>
    <property type="match status" value="1"/>
</dbReference>
<accession>A0LKK9</accession>
<evidence type="ECO:0000256" key="4">
    <source>
        <dbReference type="ARBA" id="ARBA00022825"/>
    </source>
</evidence>
<dbReference type="eggNOG" id="COG1404">
    <property type="taxonomic scope" value="Bacteria"/>
</dbReference>
<protein>
    <submittedName>
        <fullName evidence="9">Peptidase S8 and S53, subtilisin, kexin, sedolisin</fullName>
    </submittedName>
</protein>
<dbReference type="Proteomes" id="UP000001784">
    <property type="component" value="Chromosome"/>
</dbReference>
<evidence type="ECO:0000313" key="10">
    <source>
        <dbReference type="Proteomes" id="UP000001784"/>
    </source>
</evidence>
<evidence type="ECO:0000256" key="1">
    <source>
        <dbReference type="ARBA" id="ARBA00011073"/>
    </source>
</evidence>
<feature type="active site" description="Charge relay system" evidence="5 6">
    <location>
        <position position="190"/>
    </location>
</feature>
<dbReference type="RefSeq" id="WP_011699130.1">
    <property type="nucleotide sequence ID" value="NC_008554.1"/>
</dbReference>
<evidence type="ECO:0000313" key="9">
    <source>
        <dbReference type="EMBL" id="ABK17961.1"/>
    </source>
</evidence>
<evidence type="ECO:0000256" key="7">
    <source>
        <dbReference type="SAM" id="MobiDB-lite"/>
    </source>
</evidence>
<dbReference type="InterPro" id="IPR015500">
    <property type="entry name" value="Peptidase_S8_subtilisin-rel"/>
</dbReference>
<dbReference type="STRING" id="335543.Sfum_2279"/>
<dbReference type="InParanoid" id="A0LKK9"/>
<evidence type="ECO:0000256" key="5">
    <source>
        <dbReference type="PIRSR" id="PIRSR615500-1"/>
    </source>
</evidence>
<feature type="active site" description="Charge relay system" evidence="5 6">
    <location>
        <position position="424"/>
    </location>
</feature>
<dbReference type="CDD" id="cd07481">
    <property type="entry name" value="Peptidases_S8_BacillopeptidaseF-like"/>
    <property type="match status" value="1"/>
</dbReference>
<dbReference type="InterPro" id="IPR033857">
    <property type="entry name" value="Bacillopeptidase_F"/>
</dbReference>
<evidence type="ECO:0000259" key="8">
    <source>
        <dbReference type="Pfam" id="PF00082"/>
    </source>
</evidence>
<dbReference type="PROSITE" id="PS00138">
    <property type="entry name" value="SUBTILASE_SER"/>
    <property type="match status" value="1"/>
</dbReference>
<dbReference type="SUPFAM" id="SSF52743">
    <property type="entry name" value="Subtilisin-like"/>
    <property type="match status" value="1"/>
</dbReference>
<dbReference type="InterPro" id="IPR051048">
    <property type="entry name" value="Peptidase_S8/S53_subtilisin"/>
</dbReference>
<dbReference type="Gene3D" id="3.40.50.200">
    <property type="entry name" value="Peptidase S8/S53 domain"/>
    <property type="match status" value="1"/>
</dbReference>
<dbReference type="GO" id="GO:0004252">
    <property type="term" value="F:serine-type endopeptidase activity"/>
    <property type="evidence" value="ECO:0007669"/>
    <property type="project" value="UniProtKB-UniRule"/>
</dbReference>